<dbReference type="CDD" id="cd02440">
    <property type="entry name" value="AdoMet_MTases"/>
    <property type="match status" value="1"/>
</dbReference>
<dbReference type="Proteomes" id="UP000233293">
    <property type="component" value="Unassembled WGS sequence"/>
</dbReference>
<evidence type="ECO:0000313" key="3">
    <source>
        <dbReference type="Proteomes" id="UP000233293"/>
    </source>
</evidence>
<dbReference type="AlphaFoldDB" id="A0A2N3Q0W6"/>
<protein>
    <submittedName>
        <fullName evidence="2">Class I SAM-dependent methyltransferase</fullName>
    </submittedName>
</protein>
<dbReference type="SUPFAM" id="SSF53335">
    <property type="entry name" value="S-adenosyl-L-methionine-dependent methyltransferases"/>
    <property type="match status" value="1"/>
</dbReference>
<keyword evidence="2" id="KW-0489">Methyltransferase</keyword>
<comment type="caution">
    <text evidence="2">The sequence shown here is derived from an EMBL/GenBank/DDBJ whole genome shotgun (WGS) entry which is preliminary data.</text>
</comment>
<dbReference type="GO" id="GO:0032259">
    <property type="term" value="P:methylation"/>
    <property type="evidence" value="ECO:0007669"/>
    <property type="project" value="UniProtKB-KW"/>
</dbReference>
<name>A0A2N3Q0W6_9PROT</name>
<dbReference type="OrthoDB" id="9808480at2"/>
<organism evidence="2 3">
    <name type="scientific">Telmatospirillum siberiense</name>
    <dbReference type="NCBI Taxonomy" id="382514"/>
    <lineage>
        <taxon>Bacteria</taxon>
        <taxon>Pseudomonadati</taxon>
        <taxon>Pseudomonadota</taxon>
        <taxon>Alphaproteobacteria</taxon>
        <taxon>Rhodospirillales</taxon>
        <taxon>Rhodospirillaceae</taxon>
        <taxon>Telmatospirillum</taxon>
    </lineage>
</organism>
<keyword evidence="2" id="KW-0808">Transferase</keyword>
<dbReference type="Gene3D" id="3.40.50.150">
    <property type="entry name" value="Vaccinia Virus protein VP39"/>
    <property type="match status" value="1"/>
</dbReference>
<dbReference type="RefSeq" id="WP_101248513.1">
    <property type="nucleotide sequence ID" value="NZ_PIUM01000001.1"/>
</dbReference>
<dbReference type="InterPro" id="IPR029063">
    <property type="entry name" value="SAM-dependent_MTases_sf"/>
</dbReference>
<reference evidence="3" key="1">
    <citation type="submission" date="2017-12" db="EMBL/GenBank/DDBJ databases">
        <title>Draft genome sequence of Telmatospirillum siberiense 26-4b1T, an acidotolerant peatland alphaproteobacterium potentially involved in sulfur cycling.</title>
        <authorList>
            <person name="Hausmann B."/>
            <person name="Pjevac P."/>
            <person name="Schreck K."/>
            <person name="Herbold C.W."/>
            <person name="Daims H."/>
            <person name="Wagner M."/>
            <person name="Pester M."/>
            <person name="Loy A."/>
        </authorList>
    </citation>
    <scope>NUCLEOTIDE SEQUENCE [LARGE SCALE GENOMIC DNA]</scope>
    <source>
        <strain evidence="3">26-4b1</strain>
    </source>
</reference>
<evidence type="ECO:0000259" key="1">
    <source>
        <dbReference type="Pfam" id="PF13649"/>
    </source>
</evidence>
<feature type="domain" description="Methyltransferase" evidence="1">
    <location>
        <begin position="41"/>
        <end position="135"/>
    </location>
</feature>
<evidence type="ECO:0000313" key="2">
    <source>
        <dbReference type="EMBL" id="PKU26282.1"/>
    </source>
</evidence>
<proteinExistence type="predicted"/>
<sequence length="249" mass="27947">MPHQPATNTLYENLPRPGQGVDSCTREAIRLLPPLRTPPAIIDLGCGRGHQTVALASHFKAPVIAVDDNQTALDDLIDTANAAGVEALIKPRLGSLTDIPDAPESFDLVWSENGVRTLGMERALACWAPLLRKRGVLVVGDCCWVLPNPPAEAVTFWRDRYYPQMTDVASVHAIAKHAGLRVYDTYTLPRSIWRSEYFEPLSRRIAKRRGEAAGDPRLDADIHQAEAEIQMFERWGDRFQYMFYLMRPI</sequence>
<dbReference type="Pfam" id="PF13649">
    <property type="entry name" value="Methyltransf_25"/>
    <property type="match status" value="1"/>
</dbReference>
<dbReference type="InterPro" id="IPR041698">
    <property type="entry name" value="Methyltransf_25"/>
</dbReference>
<keyword evidence="3" id="KW-1185">Reference proteome</keyword>
<dbReference type="EMBL" id="PIUM01000001">
    <property type="protein sequence ID" value="PKU26282.1"/>
    <property type="molecule type" value="Genomic_DNA"/>
</dbReference>
<dbReference type="GO" id="GO:0008168">
    <property type="term" value="F:methyltransferase activity"/>
    <property type="evidence" value="ECO:0007669"/>
    <property type="project" value="UniProtKB-KW"/>
</dbReference>
<gene>
    <name evidence="2" type="ORF">CWS72_00025</name>
</gene>
<accession>A0A2N3Q0W6</accession>